<evidence type="ECO:0000313" key="12">
    <source>
        <dbReference type="RefSeq" id="XP_012873893.1"/>
    </source>
</evidence>
<organism evidence="11 12">
    <name type="scientific">Dipodomys ordii</name>
    <name type="common">Ord's kangaroo rat</name>
    <dbReference type="NCBI Taxonomy" id="10020"/>
    <lineage>
        <taxon>Eukaryota</taxon>
        <taxon>Metazoa</taxon>
        <taxon>Chordata</taxon>
        <taxon>Craniata</taxon>
        <taxon>Vertebrata</taxon>
        <taxon>Euteleostomi</taxon>
        <taxon>Mammalia</taxon>
        <taxon>Eutheria</taxon>
        <taxon>Euarchontoglires</taxon>
        <taxon>Glires</taxon>
        <taxon>Rodentia</taxon>
        <taxon>Castorimorpha</taxon>
        <taxon>Heteromyidae</taxon>
        <taxon>Dipodomyinae</taxon>
        <taxon>Dipodomys</taxon>
    </lineage>
</organism>
<dbReference type="GO" id="GO:0005576">
    <property type="term" value="C:extracellular region"/>
    <property type="evidence" value="ECO:0007669"/>
    <property type="project" value="UniProtKB-SubCell"/>
</dbReference>
<feature type="domain" description="Insulin-like" evidence="10">
    <location>
        <begin position="33"/>
        <end position="187"/>
    </location>
</feature>
<dbReference type="InterPro" id="IPR022421">
    <property type="entry name" value="Relaxin"/>
</dbReference>
<keyword evidence="4 8" id="KW-0964">Secreted</keyword>
<dbReference type="AlphaFoldDB" id="A0A1S3FB80"/>
<dbReference type="PANTHER" id="PTHR12004">
    <property type="entry name" value="RELAXIN"/>
    <property type="match status" value="1"/>
</dbReference>
<evidence type="ECO:0000256" key="6">
    <source>
        <dbReference type="ARBA" id="ARBA00022702"/>
    </source>
</evidence>
<keyword evidence="5" id="KW-0165">Cleavage on pair of basic residues</keyword>
<dbReference type="Proteomes" id="UP000081671">
    <property type="component" value="Unplaced"/>
</dbReference>
<dbReference type="RefSeq" id="XP_012873893.1">
    <property type="nucleotide sequence ID" value="XM_013018439.1"/>
</dbReference>
<evidence type="ECO:0000256" key="9">
    <source>
        <dbReference type="SAM" id="SignalP"/>
    </source>
</evidence>
<keyword evidence="9" id="KW-0732">Signal</keyword>
<dbReference type="SMART" id="SM00078">
    <property type="entry name" value="IlGF"/>
    <property type="match status" value="1"/>
</dbReference>
<dbReference type="GO" id="GO:0005179">
    <property type="term" value="F:hormone activity"/>
    <property type="evidence" value="ECO:0007669"/>
    <property type="project" value="UniProtKB-KW"/>
</dbReference>
<accession>A0A1S3FB80</accession>
<dbReference type="Pfam" id="PF00049">
    <property type="entry name" value="Insulin"/>
    <property type="match status" value="1"/>
</dbReference>
<evidence type="ECO:0000256" key="3">
    <source>
        <dbReference type="ARBA" id="ARBA00011207"/>
    </source>
</evidence>
<name>A0A1S3FB80_DIPOR</name>
<keyword evidence="11" id="KW-1185">Reference proteome</keyword>
<evidence type="ECO:0000313" key="11">
    <source>
        <dbReference type="Proteomes" id="UP000081671"/>
    </source>
</evidence>
<evidence type="ECO:0000256" key="7">
    <source>
        <dbReference type="ARBA" id="ARBA00023157"/>
    </source>
</evidence>
<comment type="subunit">
    <text evidence="3">Heterodimer of a B chain and an A chain linked by two disulfide bonds.</text>
</comment>
<comment type="subcellular location">
    <subcellularLocation>
        <location evidence="1 8">Secreted</location>
    </subcellularLocation>
</comment>
<evidence type="ECO:0000256" key="5">
    <source>
        <dbReference type="ARBA" id="ARBA00022685"/>
    </source>
</evidence>
<dbReference type="CTD" id="6019"/>
<dbReference type="InParanoid" id="A0A1S3FB80"/>
<dbReference type="CDD" id="cd04365">
    <property type="entry name" value="IlGF_relaxin_like"/>
    <property type="match status" value="1"/>
</dbReference>
<proteinExistence type="inferred from homology"/>
<keyword evidence="6" id="KW-0372">Hormone</keyword>
<feature type="signal peptide" evidence="9">
    <location>
        <begin position="1"/>
        <end position="22"/>
    </location>
</feature>
<dbReference type="InterPro" id="IPR022353">
    <property type="entry name" value="Insulin_CS"/>
</dbReference>
<evidence type="ECO:0000256" key="1">
    <source>
        <dbReference type="ARBA" id="ARBA00004613"/>
    </source>
</evidence>
<dbReference type="InterPro" id="IPR016179">
    <property type="entry name" value="Insulin-like"/>
</dbReference>
<dbReference type="GeneID" id="105987242"/>
<dbReference type="FunCoup" id="A0A1S3FB80">
    <property type="interactions" value="61"/>
</dbReference>
<dbReference type="InterPro" id="IPR036438">
    <property type="entry name" value="Insulin-like_sf"/>
</dbReference>
<dbReference type="SUPFAM" id="SSF56994">
    <property type="entry name" value="Insulin-like"/>
    <property type="match status" value="1"/>
</dbReference>
<reference evidence="12" key="1">
    <citation type="submission" date="2025-08" db="UniProtKB">
        <authorList>
            <consortium name="RefSeq"/>
        </authorList>
    </citation>
    <scope>IDENTIFICATION</scope>
    <source>
        <tissue evidence="12">Kidney</tissue>
    </source>
</reference>
<gene>
    <name evidence="12" type="primary">Rln2</name>
</gene>
<keyword evidence="7" id="KW-1015">Disulfide bond</keyword>
<evidence type="ECO:0000259" key="10">
    <source>
        <dbReference type="SMART" id="SM00078"/>
    </source>
</evidence>
<dbReference type="InterPro" id="IPR051042">
    <property type="entry name" value="Repro_Hormone_Insulin-like"/>
</dbReference>
<comment type="similarity">
    <text evidence="2 8">Belongs to the insulin family.</text>
</comment>
<evidence type="ECO:0000256" key="8">
    <source>
        <dbReference type="RuleBase" id="RU000406"/>
    </source>
</evidence>
<dbReference type="PROSITE" id="PS00262">
    <property type="entry name" value="INSULIN"/>
    <property type="match status" value="1"/>
</dbReference>
<feature type="chain" id="PRO_5010186174" evidence="9">
    <location>
        <begin position="23"/>
        <end position="187"/>
    </location>
</feature>
<dbReference type="PRINTS" id="PR02004">
    <property type="entry name" value="RELAXIN"/>
</dbReference>
<sequence>MSRLFLFYLLGLGLLLSQPSRAWMRDLWLEEVIKVCGREFARTVIDTCGRTSLRRMSLSQEEPHLESGPFAEPMPSYTKKETDLLNLMLEFIPNLPQEPKATLTESPPVLLELQQQYVPALKDSHLSFEEFKRIIHNIQSEAEEKSLSELKYFGLDNHSRKKRQSEMLLSEKCCQVGCKRRLIAKFC</sequence>
<dbReference type="PANTHER" id="PTHR12004:SF13">
    <property type="entry name" value="PRORELAXIN H2"/>
    <property type="match status" value="1"/>
</dbReference>
<dbReference type="KEGG" id="dord:105987242"/>
<evidence type="ECO:0000256" key="2">
    <source>
        <dbReference type="ARBA" id="ARBA00009034"/>
    </source>
</evidence>
<protein>
    <submittedName>
        <fullName evidence="12">Prorelaxin H2</fullName>
    </submittedName>
</protein>
<evidence type="ECO:0000256" key="4">
    <source>
        <dbReference type="ARBA" id="ARBA00022525"/>
    </source>
</evidence>
<dbReference type="OrthoDB" id="8784777at2759"/>